<reference evidence="1 2" key="1">
    <citation type="submission" date="2020-07" db="EMBL/GenBank/DDBJ databases">
        <title>Comparative genomics of pyrophilous fungi reveals a link between fire events and developmental genes.</title>
        <authorList>
            <consortium name="DOE Joint Genome Institute"/>
            <person name="Steindorff A.S."/>
            <person name="Carver A."/>
            <person name="Calhoun S."/>
            <person name="Stillman K."/>
            <person name="Liu H."/>
            <person name="Lipzen A."/>
            <person name="Pangilinan J."/>
            <person name="Labutti K."/>
            <person name="Bruns T.D."/>
            <person name="Grigoriev I.V."/>
        </authorList>
    </citation>
    <scope>NUCLEOTIDE SEQUENCE [LARGE SCALE GENOMIC DNA]</scope>
    <source>
        <strain evidence="1 2">CBS 144469</strain>
    </source>
</reference>
<evidence type="ECO:0000313" key="1">
    <source>
        <dbReference type="EMBL" id="KAF6743871.1"/>
    </source>
</evidence>
<dbReference type="EMBL" id="JACGCI010000133">
    <property type="protein sequence ID" value="KAF6743871.1"/>
    <property type="molecule type" value="Genomic_DNA"/>
</dbReference>
<proteinExistence type="predicted"/>
<accession>A0A8H6LWK9</accession>
<gene>
    <name evidence="1" type="ORF">DFP72DRAFT_858212</name>
</gene>
<feature type="non-terminal residue" evidence="1">
    <location>
        <position position="1"/>
    </location>
</feature>
<dbReference type="AlphaFoldDB" id="A0A8H6LWK9"/>
<organism evidence="1 2">
    <name type="scientific">Ephemerocybe angulata</name>
    <dbReference type="NCBI Taxonomy" id="980116"/>
    <lineage>
        <taxon>Eukaryota</taxon>
        <taxon>Fungi</taxon>
        <taxon>Dikarya</taxon>
        <taxon>Basidiomycota</taxon>
        <taxon>Agaricomycotina</taxon>
        <taxon>Agaricomycetes</taxon>
        <taxon>Agaricomycetidae</taxon>
        <taxon>Agaricales</taxon>
        <taxon>Agaricineae</taxon>
        <taxon>Psathyrellaceae</taxon>
        <taxon>Ephemerocybe</taxon>
    </lineage>
</organism>
<name>A0A8H6LWK9_9AGAR</name>
<comment type="caution">
    <text evidence="1">The sequence shown here is derived from an EMBL/GenBank/DDBJ whole genome shotgun (WGS) entry which is preliminary data.</text>
</comment>
<sequence>NLFVGAPSGLSIPHGALEPARGDPKYSNYEAFLSSLGTLALLKNLRIKHIPFFDVDINRRLGEVACRLPRLKTLFLHPHPQLPSLDTLKRISFRETAHPPGLQKPTSTTKLELVQYLYRLFPQLETLAAGWKRDSEEWQYWTEMEQLLSFSRNLRSQLVQDLANSANTSQANS</sequence>
<protein>
    <submittedName>
        <fullName evidence="1">Uncharacterized protein</fullName>
    </submittedName>
</protein>
<dbReference type="Proteomes" id="UP000521943">
    <property type="component" value="Unassembled WGS sequence"/>
</dbReference>
<evidence type="ECO:0000313" key="2">
    <source>
        <dbReference type="Proteomes" id="UP000521943"/>
    </source>
</evidence>
<keyword evidence="2" id="KW-1185">Reference proteome</keyword>